<gene>
    <name evidence="1" type="ORF">Dace_2341</name>
</gene>
<dbReference type="EMBL" id="AAEW02000007">
    <property type="protein sequence ID" value="EAT16041.1"/>
    <property type="molecule type" value="Genomic_DNA"/>
</dbReference>
<comment type="caution">
    <text evidence="1">The sequence shown here is derived from an EMBL/GenBank/DDBJ whole genome shotgun (WGS) entry which is preliminary data.</text>
</comment>
<evidence type="ECO:0000313" key="2">
    <source>
        <dbReference type="Proteomes" id="UP000005695"/>
    </source>
</evidence>
<dbReference type="Proteomes" id="UP000005695">
    <property type="component" value="Unassembled WGS sequence"/>
</dbReference>
<evidence type="ECO:0000313" key="1">
    <source>
        <dbReference type="EMBL" id="EAT16041.1"/>
    </source>
</evidence>
<organism evidence="1 2">
    <name type="scientific">Desulfuromonas acetoxidans (strain DSM 684 / 11070)</name>
    <dbReference type="NCBI Taxonomy" id="281689"/>
    <lineage>
        <taxon>Bacteria</taxon>
        <taxon>Pseudomonadati</taxon>
        <taxon>Thermodesulfobacteriota</taxon>
        <taxon>Desulfuromonadia</taxon>
        <taxon>Desulfuromonadales</taxon>
        <taxon>Desulfuromonadaceae</taxon>
        <taxon>Desulfuromonas</taxon>
    </lineage>
</organism>
<protein>
    <submittedName>
        <fullName evidence="1">Uncharacterized protein</fullName>
    </submittedName>
</protein>
<reference evidence="1" key="1">
    <citation type="submission" date="2006-05" db="EMBL/GenBank/DDBJ databases">
        <title>Annotation of the draft genome assembly of Desulfuromonas acetoxidans DSM 684.</title>
        <authorList>
            <consortium name="US DOE Joint Genome Institute (JGI-ORNL)"/>
            <person name="Larimer F."/>
            <person name="Land M."/>
            <person name="Hauser L."/>
        </authorList>
    </citation>
    <scope>NUCLEOTIDE SEQUENCE [LARGE SCALE GENOMIC DNA]</scope>
    <source>
        <strain evidence="1">DSM 684</strain>
    </source>
</reference>
<dbReference type="OrthoDB" id="2988509at2"/>
<keyword evidence="2" id="KW-1185">Reference proteome</keyword>
<reference evidence="1" key="2">
    <citation type="submission" date="2006-05" db="EMBL/GenBank/DDBJ databases">
        <title>Sequencing of the draft genome and assembly of Desulfuromonas acetoxidans DSM 684.</title>
        <authorList>
            <consortium name="US DOE Joint Genome Institute (JGI-PGF)"/>
            <person name="Copeland A."/>
            <person name="Lucas S."/>
            <person name="Lapidus A."/>
            <person name="Barry K."/>
            <person name="Detter J.C."/>
            <person name="Glavina del Rio T."/>
            <person name="Hammon N."/>
            <person name="Israni S."/>
            <person name="Dalin E."/>
            <person name="Tice H."/>
            <person name="Bruce D."/>
            <person name="Pitluck S."/>
            <person name="Richardson P."/>
        </authorList>
    </citation>
    <scope>NUCLEOTIDE SEQUENCE [LARGE SCALE GENOMIC DNA]</scope>
    <source>
        <strain evidence="1">DSM 684</strain>
    </source>
</reference>
<dbReference type="RefSeq" id="WP_005999938.1">
    <property type="nucleotide sequence ID" value="NZ_AAEW02000007.1"/>
</dbReference>
<accession>Q1K0A0</accession>
<dbReference type="AlphaFoldDB" id="Q1K0A0"/>
<proteinExistence type="predicted"/>
<sequence length="327" mass="37884">MSEDLTVDDIEDIEEQENPEVLLDLQQKLIKRCNDAGIEAELREYFDGDTYVAVGMPNGRDKRWTSFSSSEAITEILSFDFEKYTFLGEFVAIANYSENLIEAVIRPINGMPRHFLQRRIFGEVSEGEEIEPIVLEENYLGRSIKIEIGEASGAMRMLARGPFGRNGALSVKISGINISQHNQSLQILRKLSDSLFFQLDLQDGFALSLVRDRRHTRRPGHRPRRRPHERAELEFPKIEFDEGPSSLYWYGRSALGMPLLQFLAFYQVIEYYYPTYSQEEARRRIRSILKDRVLPRIYGHFKKAYSGLKECLCLREENSVRNLNVGQ</sequence>
<name>Q1K0A0_DESA6</name>